<name>A0A7C1NYV1_9HYPH</name>
<reference evidence="2" key="1">
    <citation type="journal article" date="2020" name="mSystems">
        <title>Genome- and Community-Level Interaction Insights into Carbon Utilization and Element Cycling Functions of Hydrothermarchaeota in Hydrothermal Sediment.</title>
        <authorList>
            <person name="Zhou Z."/>
            <person name="Liu Y."/>
            <person name="Xu W."/>
            <person name="Pan J."/>
            <person name="Luo Z.H."/>
            <person name="Li M."/>
        </authorList>
    </citation>
    <scope>NUCLEOTIDE SEQUENCE [LARGE SCALE GENOMIC DNA]</scope>
    <source>
        <strain evidence="2">SpSt-243</strain>
    </source>
</reference>
<comment type="caution">
    <text evidence="2">The sequence shown here is derived from an EMBL/GenBank/DDBJ whole genome shotgun (WGS) entry which is preliminary data.</text>
</comment>
<dbReference type="InterPro" id="IPR029060">
    <property type="entry name" value="PIN-like_dom_sf"/>
</dbReference>
<dbReference type="AlphaFoldDB" id="A0A7C1NYV1"/>
<dbReference type="PANTHER" id="PTHR34610">
    <property type="entry name" value="SSL7007 PROTEIN"/>
    <property type="match status" value="1"/>
</dbReference>
<evidence type="ECO:0000313" key="2">
    <source>
        <dbReference type="EMBL" id="HEB42270.1"/>
    </source>
</evidence>
<organism evidence="2">
    <name type="scientific">Agrobacterium albertimagni</name>
    <dbReference type="NCBI Taxonomy" id="147266"/>
    <lineage>
        <taxon>Bacteria</taxon>
        <taxon>Pseudomonadati</taxon>
        <taxon>Pseudomonadota</taxon>
        <taxon>Alphaproteobacteria</taxon>
        <taxon>Hyphomicrobiales</taxon>
        <taxon>Rhizobiaceae</taxon>
        <taxon>Rhizobium/Agrobacterium group</taxon>
        <taxon>Agrobacterium</taxon>
    </lineage>
</organism>
<dbReference type="EMBL" id="DSKI01000052">
    <property type="protein sequence ID" value="HEB42270.1"/>
    <property type="molecule type" value="Genomic_DNA"/>
</dbReference>
<accession>A0A7C1NYV1</accession>
<evidence type="ECO:0000259" key="1">
    <source>
        <dbReference type="Pfam" id="PF13470"/>
    </source>
</evidence>
<dbReference type="NCBIfam" id="TIGR00305">
    <property type="entry name" value="putative toxin-antitoxin system toxin component, PIN family"/>
    <property type="match status" value="1"/>
</dbReference>
<proteinExistence type="predicted"/>
<dbReference type="InterPro" id="IPR002850">
    <property type="entry name" value="PIN_toxin-like"/>
</dbReference>
<feature type="domain" description="PIN" evidence="1">
    <location>
        <begin position="3"/>
        <end position="115"/>
    </location>
</feature>
<dbReference type="PANTHER" id="PTHR34610:SF3">
    <property type="entry name" value="SSL7007 PROTEIN"/>
    <property type="match status" value="1"/>
</dbReference>
<gene>
    <name evidence="2" type="ORF">ENP70_00885</name>
</gene>
<protein>
    <submittedName>
        <fullName evidence="2">Putative toxin-antitoxin system toxin component, PIN family</fullName>
    </submittedName>
</protein>
<dbReference type="Pfam" id="PF13470">
    <property type="entry name" value="PIN_3"/>
    <property type="match status" value="1"/>
</dbReference>
<sequence>MIRIVADTNVLVSACIGRGPASKVIEACLDGRLVPFLSGPLLLEYRDVLSRTEPFVQGRLSANERLALLEIFVSRCHWRTAHFKWRPNLVDEADNHLIELAISANAHIVVTSNIRDFEKAELRFPHIKIETPAATVRRLEDERFNR</sequence>
<dbReference type="SUPFAM" id="SSF88723">
    <property type="entry name" value="PIN domain-like"/>
    <property type="match status" value="1"/>
</dbReference>
<dbReference type="InterPro" id="IPR002716">
    <property type="entry name" value="PIN_dom"/>
</dbReference>